<dbReference type="RefSeq" id="XP_028466777.1">
    <property type="nucleotide sequence ID" value="XM_028609804.1"/>
</dbReference>
<accession>A0A3N2PWS7</accession>
<keyword evidence="2" id="KW-1133">Transmembrane helix</keyword>
<name>A0A3N2PWS7_SODAK</name>
<feature type="compositionally biased region" description="Low complexity" evidence="1">
    <location>
        <begin position="10"/>
        <end position="21"/>
    </location>
</feature>
<sequence>MATTAAEDTGLLLQGLNMNQLPTVPKPAAMEPDLNHKSAPEKTMELRRNSSLSTTPSHQADNPFDTDMEAMVSTTSEPYGRRKSAAQDKPDCPTVWPGKQHWKQKAKTAKRSRYACNFFANLSKRNRIIAKVAIILFIVGVAVGVGMGVSKSLNAPIWGDDD</sequence>
<keyword evidence="2" id="KW-0812">Transmembrane</keyword>
<organism evidence="3 4">
    <name type="scientific">Sodiomyces alkalinus (strain CBS 110278 / VKM F-3762 / F11)</name>
    <name type="common">Alkaliphilic filamentous fungus</name>
    <dbReference type="NCBI Taxonomy" id="1314773"/>
    <lineage>
        <taxon>Eukaryota</taxon>
        <taxon>Fungi</taxon>
        <taxon>Dikarya</taxon>
        <taxon>Ascomycota</taxon>
        <taxon>Pezizomycotina</taxon>
        <taxon>Sordariomycetes</taxon>
        <taxon>Hypocreomycetidae</taxon>
        <taxon>Glomerellales</taxon>
        <taxon>Plectosphaerellaceae</taxon>
        <taxon>Sodiomyces</taxon>
    </lineage>
</organism>
<evidence type="ECO:0000256" key="2">
    <source>
        <dbReference type="SAM" id="Phobius"/>
    </source>
</evidence>
<evidence type="ECO:0000256" key="1">
    <source>
        <dbReference type="SAM" id="MobiDB-lite"/>
    </source>
</evidence>
<dbReference type="GeneID" id="39578282"/>
<feature type="region of interest" description="Disordered" evidence="1">
    <location>
        <begin position="1"/>
        <end position="102"/>
    </location>
</feature>
<protein>
    <submittedName>
        <fullName evidence="3">Uncharacterized protein</fullName>
    </submittedName>
</protein>
<evidence type="ECO:0000313" key="4">
    <source>
        <dbReference type="Proteomes" id="UP000272025"/>
    </source>
</evidence>
<dbReference type="OrthoDB" id="5214669at2759"/>
<dbReference type="AlphaFoldDB" id="A0A3N2PWS7"/>
<keyword evidence="2" id="KW-0472">Membrane</keyword>
<evidence type="ECO:0000313" key="3">
    <source>
        <dbReference type="EMBL" id="ROT38971.1"/>
    </source>
</evidence>
<reference evidence="3 4" key="1">
    <citation type="journal article" date="2018" name="Mol. Ecol.">
        <title>The obligate alkalophilic soda-lake fungus Sodiomyces alkalinus has shifted to a protein diet.</title>
        <authorList>
            <person name="Grum-Grzhimaylo A.A."/>
            <person name="Falkoski D.L."/>
            <person name="van den Heuvel J."/>
            <person name="Valero-Jimenez C.A."/>
            <person name="Min B."/>
            <person name="Choi I.G."/>
            <person name="Lipzen A."/>
            <person name="Daum C.G."/>
            <person name="Aanen D.K."/>
            <person name="Tsang A."/>
            <person name="Henrissat B."/>
            <person name="Bilanenko E.N."/>
            <person name="de Vries R.P."/>
            <person name="van Kan J.A.L."/>
            <person name="Grigoriev I.V."/>
            <person name="Debets A.J.M."/>
        </authorList>
    </citation>
    <scope>NUCLEOTIDE SEQUENCE [LARGE SCALE GENOMIC DNA]</scope>
    <source>
        <strain evidence="3 4">F11</strain>
    </source>
</reference>
<gene>
    <name evidence="3" type="ORF">SODALDRAFT_323460</name>
</gene>
<dbReference type="Proteomes" id="UP000272025">
    <property type="component" value="Unassembled WGS sequence"/>
</dbReference>
<feature type="transmembrane region" description="Helical" evidence="2">
    <location>
        <begin position="128"/>
        <end position="149"/>
    </location>
</feature>
<keyword evidence="4" id="KW-1185">Reference proteome</keyword>
<feature type="compositionally biased region" description="Basic and acidic residues" evidence="1">
    <location>
        <begin position="33"/>
        <end position="48"/>
    </location>
</feature>
<dbReference type="EMBL" id="ML119054">
    <property type="protein sequence ID" value="ROT38971.1"/>
    <property type="molecule type" value="Genomic_DNA"/>
</dbReference>
<feature type="compositionally biased region" description="Polar residues" evidence="1">
    <location>
        <begin position="49"/>
        <end position="60"/>
    </location>
</feature>
<proteinExistence type="predicted"/>